<feature type="region of interest" description="Disordered" evidence="1">
    <location>
        <begin position="232"/>
        <end position="378"/>
    </location>
</feature>
<evidence type="ECO:0000313" key="2">
    <source>
        <dbReference type="EMBL" id="GET91225.1"/>
    </source>
</evidence>
<evidence type="ECO:0000313" key="3">
    <source>
        <dbReference type="Proteomes" id="UP000419144"/>
    </source>
</evidence>
<dbReference type="VEuPathDB" id="TriTrypDB:LtaPh_3126300"/>
<feature type="compositionally biased region" description="Basic and acidic residues" evidence="1">
    <location>
        <begin position="634"/>
        <end position="651"/>
    </location>
</feature>
<feature type="compositionally biased region" description="Low complexity" evidence="1">
    <location>
        <begin position="351"/>
        <end position="368"/>
    </location>
</feature>
<dbReference type="OrthoDB" id="266028at2759"/>
<feature type="compositionally biased region" description="Polar residues" evidence="1">
    <location>
        <begin position="239"/>
        <end position="258"/>
    </location>
</feature>
<feature type="region of interest" description="Disordered" evidence="1">
    <location>
        <begin position="177"/>
        <end position="210"/>
    </location>
</feature>
<feature type="region of interest" description="Disordered" evidence="1">
    <location>
        <begin position="83"/>
        <end position="105"/>
    </location>
</feature>
<reference evidence="2" key="1">
    <citation type="submission" date="2019-11" db="EMBL/GenBank/DDBJ databases">
        <title>Leishmania tarentolae CDS.</title>
        <authorList>
            <person name="Goto Y."/>
            <person name="Yamagishi J."/>
        </authorList>
    </citation>
    <scope>NUCLEOTIDE SEQUENCE [LARGE SCALE GENOMIC DNA]</scope>
    <source>
        <strain evidence="2">Parrot Tar II</strain>
    </source>
</reference>
<feature type="compositionally biased region" description="Low complexity" evidence="1">
    <location>
        <begin position="259"/>
        <end position="270"/>
    </location>
</feature>
<protein>
    <submittedName>
        <fullName evidence="2">Uncharacterized protein</fullName>
    </submittedName>
</protein>
<dbReference type="AlphaFoldDB" id="A0A640KQ65"/>
<dbReference type="EMBL" id="BLBS01000047">
    <property type="protein sequence ID" value="GET91225.1"/>
    <property type="molecule type" value="Genomic_DNA"/>
</dbReference>
<dbReference type="Proteomes" id="UP000419144">
    <property type="component" value="Unassembled WGS sequence"/>
</dbReference>
<keyword evidence="3" id="KW-1185">Reference proteome</keyword>
<comment type="caution">
    <text evidence="2">The sequence shown here is derived from an EMBL/GenBank/DDBJ whole genome shotgun (WGS) entry which is preliminary data.</text>
</comment>
<feature type="compositionally biased region" description="Polar residues" evidence="1">
    <location>
        <begin position="83"/>
        <end position="99"/>
    </location>
</feature>
<feature type="compositionally biased region" description="Polar residues" evidence="1">
    <location>
        <begin position="22"/>
        <end position="38"/>
    </location>
</feature>
<feature type="region of interest" description="Disordered" evidence="1">
    <location>
        <begin position="552"/>
        <end position="571"/>
    </location>
</feature>
<feature type="compositionally biased region" description="Polar residues" evidence="1">
    <location>
        <begin position="559"/>
        <end position="571"/>
    </location>
</feature>
<sequence length="738" mass="79006">MGNAAVCSLVNKVEPRCHTRRQSNQPASLATSPRSQMMSPHPPESPKSALGTSPRHPFGRQYRTPQQENCRISFIGSPPVDWSNVSLSHSPPSDPGRSSPTPPLELSAASLIPSVGHCNLEGLHDYSVDMDVFLSKVLSGRIAAEAHADESSESSNSSSYFTPSLNELEMLPDPSFAAPLQHFTSSNTREPLSDPPTPLQAPLPAMSRDESPCRGEVAFLSAGQPVAAVSATHPVTPGFDSSSTQHTSTRTKTATGTLSSSVRMSSSSRRGAAKTKTPFHRSGATATRSPRQRRPSKQVTPLQATHEMKPTHEATPSRNHESFHDPPQGTLPRQSLTHKYDASPPTLLPLTNAAASTARTGGSSIAGSNRPQGPAPPAHLVNYREYMLTRRDVKRAEAANNRRGFQSSSPMRNALSARKNGEMNEAASLPNGAPTLLLSPTNNVRRSQVCTGRNLAESPGMKGGDASSATMNRTPTPATKNYTQSTTNGCLPNNPASSHVSASLRSGEEDAVQEEMFIARGAAASFSPTNARGRMPTEVTTAKQHHAPVPLVSGVQGERPSSASRGAMNSGSLTFTDGNAIWSVPSGTRVPMSVQGANGQNPLHAAQPRQEAFFSATLPPDPSPPQDIRQRRRSYADARSQNRSDDTRPSGKGECLPHTSNELYSIPVTGAPTRVNSILKKNSSYRSLTGSPVERTLPSARSVSFLLCEQEASLAMVSRQDMFKAVMHHEKPRPKEKR</sequence>
<feature type="region of interest" description="Disordered" evidence="1">
    <location>
        <begin position="615"/>
        <end position="668"/>
    </location>
</feature>
<feature type="region of interest" description="Disordered" evidence="1">
    <location>
        <begin position="454"/>
        <end position="506"/>
    </location>
</feature>
<accession>A0A640KQ65</accession>
<evidence type="ECO:0000256" key="1">
    <source>
        <dbReference type="SAM" id="MobiDB-lite"/>
    </source>
</evidence>
<feature type="region of interest" description="Disordered" evidence="1">
    <location>
        <begin position="12"/>
        <end position="66"/>
    </location>
</feature>
<feature type="compositionally biased region" description="Polar residues" evidence="1">
    <location>
        <begin position="467"/>
        <end position="504"/>
    </location>
</feature>
<name>A0A640KQ65_LEITA</name>
<gene>
    <name evidence="2" type="ORF">LtaPh_3126300</name>
</gene>
<organism evidence="2 3">
    <name type="scientific">Leishmania tarentolae</name>
    <name type="common">Sauroleishmania tarentolae</name>
    <dbReference type="NCBI Taxonomy" id="5689"/>
    <lineage>
        <taxon>Eukaryota</taxon>
        <taxon>Discoba</taxon>
        <taxon>Euglenozoa</taxon>
        <taxon>Kinetoplastea</taxon>
        <taxon>Metakinetoplastina</taxon>
        <taxon>Trypanosomatida</taxon>
        <taxon>Trypanosomatidae</taxon>
        <taxon>Leishmaniinae</taxon>
        <taxon>Leishmania</taxon>
        <taxon>lizard Leishmania</taxon>
    </lineage>
</organism>
<proteinExistence type="predicted"/>